<dbReference type="InterPro" id="IPR036527">
    <property type="entry name" value="SCP2_sterol-bd_dom_sf"/>
</dbReference>
<evidence type="ECO:0000313" key="1">
    <source>
        <dbReference type="EMBL" id="AEI12338.1"/>
    </source>
</evidence>
<dbReference type="NCBIfam" id="TIGR03085">
    <property type="entry name" value="TIGR03085 family metal-binding protein"/>
    <property type="match status" value="1"/>
</dbReference>
<dbReference type="STRING" id="593907.Celgi_1831"/>
<dbReference type="InterPro" id="IPR017517">
    <property type="entry name" value="Maleyloyr_isom"/>
</dbReference>
<evidence type="ECO:0008006" key="3">
    <source>
        <dbReference type="Google" id="ProtNLM"/>
    </source>
</evidence>
<dbReference type="HOGENOM" id="CLU_1287934_0_0_11"/>
<evidence type="ECO:0000313" key="2">
    <source>
        <dbReference type="Proteomes" id="UP000000485"/>
    </source>
</evidence>
<sequence>MTWHETLRSDLVDALREVPPDAPTLCEGWQARHLAAHVVLRERSVTVGAGLALPPLAGAAERAIERTADDAATPEGYAALVERVAHAPGRWHPMTWAGDLANLVELYVHGEDVRRGAGPAPARELAPGLVDALWRQVRQVGALRLRKAPVGIVLVRPDGPRTALKRARGGHGTVVVRGAVGELVLWLTGRGAAADVLVQGAPDDVAALDAVVPRA</sequence>
<dbReference type="OrthoDB" id="3268903at2"/>
<gene>
    <name evidence="1" type="ordered locus">Celgi_1831</name>
</gene>
<dbReference type="KEGG" id="cga:Celgi_1831"/>
<dbReference type="RefSeq" id="WP_013883857.1">
    <property type="nucleotide sequence ID" value="NC_015671.1"/>
</dbReference>
<organism evidence="1 2">
    <name type="scientific">Cellulomonas gilvus (strain ATCC 13127 / NRRL B-14078)</name>
    <name type="common">Cellvibrio gilvus</name>
    <dbReference type="NCBI Taxonomy" id="593907"/>
    <lineage>
        <taxon>Bacteria</taxon>
        <taxon>Bacillati</taxon>
        <taxon>Actinomycetota</taxon>
        <taxon>Actinomycetes</taxon>
        <taxon>Micrococcales</taxon>
        <taxon>Cellulomonadaceae</taxon>
        <taxon>Cellulomonas</taxon>
    </lineage>
</organism>
<dbReference type="AlphaFoldDB" id="F8A6Y4"/>
<dbReference type="eggNOG" id="COG0243">
    <property type="taxonomic scope" value="Bacteria"/>
</dbReference>
<dbReference type="SUPFAM" id="SSF55718">
    <property type="entry name" value="SCP-like"/>
    <property type="match status" value="1"/>
</dbReference>
<keyword evidence="2" id="KW-1185">Reference proteome</keyword>
<dbReference type="EMBL" id="CP002665">
    <property type="protein sequence ID" value="AEI12338.1"/>
    <property type="molecule type" value="Genomic_DNA"/>
</dbReference>
<dbReference type="Proteomes" id="UP000000485">
    <property type="component" value="Chromosome"/>
</dbReference>
<dbReference type="InterPro" id="IPR017519">
    <property type="entry name" value="CHP03085"/>
</dbReference>
<dbReference type="SUPFAM" id="SSF109854">
    <property type="entry name" value="DinB/YfiT-like putative metalloenzymes"/>
    <property type="match status" value="1"/>
</dbReference>
<proteinExistence type="predicted"/>
<dbReference type="InterPro" id="IPR034660">
    <property type="entry name" value="DinB/YfiT-like"/>
</dbReference>
<name>F8A6Y4_CELGA</name>
<dbReference type="NCBIfam" id="TIGR03083">
    <property type="entry name" value="maleylpyruvate isomerase family mycothiol-dependent enzyme"/>
    <property type="match status" value="1"/>
</dbReference>
<reference evidence="2" key="1">
    <citation type="submission" date="2011-04" db="EMBL/GenBank/DDBJ databases">
        <title>Complete sequence of Cellvibrio gilvus ATCC 13127.</title>
        <authorList>
            <person name="Lucas S."/>
            <person name="Han J."/>
            <person name="Lapidus A."/>
            <person name="Cheng J.-F."/>
            <person name="Goodwin L."/>
            <person name="Pitluck S."/>
            <person name="Peters L."/>
            <person name="Munk A."/>
            <person name="Detter J.C."/>
            <person name="Han C."/>
            <person name="Tapia R."/>
            <person name="Land M."/>
            <person name="Hauser L."/>
            <person name="Kyrpides N."/>
            <person name="Ivanova N."/>
            <person name="Ovchinnikova G."/>
            <person name="Pagani I."/>
            <person name="Mead D."/>
            <person name="Brumm P."/>
            <person name="Woyke T."/>
        </authorList>
    </citation>
    <scope>NUCLEOTIDE SEQUENCE [LARGE SCALE GENOMIC DNA]</scope>
    <source>
        <strain evidence="2">ATCC 13127 / NRRL B-14078</strain>
    </source>
</reference>
<protein>
    <recommendedName>
        <fullName evidence="3">Mycothiol-dependent maleylpyruvate isomerase metal-binding domain-containing protein</fullName>
    </recommendedName>
</protein>
<accession>F8A6Y4</accession>